<dbReference type="Proteomes" id="UP000011087">
    <property type="component" value="Unassembled WGS sequence"/>
</dbReference>
<sequence>MLLAMLAMASGAKDRRSSGEAAGVGGGAGAGGGGGGGVGGGSGLGGAGAGPSGGEGREEILEERAKVMPVFVMFYAPWCNHCKRMAQAWSELGDRVRKSREMIHITKIDCTSTYGSSTCSRHGIKAYPTMKLLFNVPEEETVREINYKRARTSDALFHFAQEAAANPRKLQDKINAEADETAQRDGTVVFVQFFVPWCVYCKKLKPTWEELGLEFAELPDVIIAKVNCKKQKVVCKHHVQKGYPTLKLFVNGTESQYLGPRDLSSLKFHVEKSLWRAGFKPDEYGNLQQYASP</sequence>
<dbReference type="Gene3D" id="3.40.30.10">
    <property type="entry name" value="Glutaredoxin"/>
    <property type="match status" value="2"/>
</dbReference>
<dbReference type="PROSITE" id="PS51352">
    <property type="entry name" value="THIOREDOXIN_2"/>
    <property type="match status" value="1"/>
</dbReference>
<organism evidence="4">
    <name type="scientific">Guillardia theta (strain CCMP2712)</name>
    <name type="common">Cryptophyte</name>
    <dbReference type="NCBI Taxonomy" id="905079"/>
    <lineage>
        <taxon>Eukaryota</taxon>
        <taxon>Cryptophyceae</taxon>
        <taxon>Pyrenomonadales</taxon>
        <taxon>Geminigeraceae</taxon>
        <taxon>Guillardia</taxon>
    </lineage>
</organism>
<dbReference type="Pfam" id="PF00085">
    <property type="entry name" value="Thioredoxin"/>
    <property type="match status" value="2"/>
</dbReference>
<dbReference type="STRING" id="905079.L1JMD8"/>
<dbReference type="EnsemblProtists" id="EKX49409">
    <property type="protein sequence ID" value="EKX49409"/>
    <property type="gene ID" value="GUITHDRAFT_104940"/>
</dbReference>
<accession>L1JMD8</accession>
<keyword evidence="6" id="KW-1185">Reference proteome</keyword>
<evidence type="ECO:0000256" key="2">
    <source>
        <dbReference type="ARBA" id="ARBA00022729"/>
    </source>
</evidence>
<dbReference type="HOGENOM" id="CLU_951386_0_0_1"/>
<evidence type="ECO:0000313" key="6">
    <source>
        <dbReference type="Proteomes" id="UP000011087"/>
    </source>
</evidence>
<dbReference type="eggNOG" id="KOG0191">
    <property type="taxonomic scope" value="Eukaryota"/>
</dbReference>
<comment type="similarity">
    <text evidence="1">Belongs to the protein disulfide isomerase family.</text>
</comment>
<reference evidence="4 6" key="1">
    <citation type="journal article" date="2012" name="Nature">
        <title>Algal genomes reveal evolutionary mosaicism and the fate of nucleomorphs.</title>
        <authorList>
            <consortium name="DOE Joint Genome Institute"/>
            <person name="Curtis B.A."/>
            <person name="Tanifuji G."/>
            <person name="Burki F."/>
            <person name="Gruber A."/>
            <person name="Irimia M."/>
            <person name="Maruyama S."/>
            <person name="Arias M.C."/>
            <person name="Ball S.G."/>
            <person name="Gile G.H."/>
            <person name="Hirakawa Y."/>
            <person name="Hopkins J.F."/>
            <person name="Kuo A."/>
            <person name="Rensing S.A."/>
            <person name="Schmutz J."/>
            <person name="Symeonidi A."/>
            <person name="Elias M."/>
            <person name="Eveleigh R.J."/>
            <person name="Herman E.K."/>
            <person name="Klute M.J."/>
            <person name="Nakayama T."/>
            <person name="Obornik M."/>
            <person name="Reyes-Prieto A."/>
            <person name="Armbrust E.V."/>
            <person name="Aves S.J."/>
            <person name="Beiko R.G."/>
            <person name="Coutinho P."/>
            <person name="Dacks J.B."/>
            <person name="Durnford D.G."/>
            <person name="Fast N.M."/>
            <person name="Green B.R."/>
            <person name="Grisdale C.J."/>
            <person name="Hempel F."/>
            <person name="Henrissat B."/>
            <person name="Hoppner M.P."/>
            <person name="Ishida K."/>
            <person name="Kim E."/>
            <person name="Koreny L."/>
            <person name="Kroth P.G."/>
            <person name="Liu Y."/>
            <person name="Malik S.B."/>
            <person name="Maier U.G."/>
            <person name="McRose D."/>
            <person name="Mock T."/>
            <person name="Neilson J.A."/>
            <person name="Onodera N.T."/>
            <person name="Poole A.M."/>
            <person name="Pritham E.J."/>
            <person name="Richards T.A."/>
            <person name="Rocap G."/>
            <person name="Roy S.W."/>
            <person name="Sarai C."/>
            <person name="Schaack S."/>
            <person name="Shirato S."/>
            <person name="Slamovits C.H."/>
            <person name="Spencer D.F."/>
            <person name="Suzuki S."/>
            <person name="Worden A.Z."/>
            <person name="Zauner S."/>
            <person name="Barry K."/>
            <person name="Bell C."/>
            <person name="Bharti A.K."/>
            <person name="Crow J.A."/>
            <person name="Grimwood J."/>
            <person name="Kramer R."/>
            <person name="Lindquist E."/>
            <person name="Lucas S."/>
            <person name="Salamov A."/>
            <person name="McFadden G.I."/>
            <person name="Lane C.E."/>
            <person name="Keeling P.J."/>
            <person name="Gray M.W."/>
            <person name="Grigoriev I.V."/>
            <person name="Archibald J.M."/>
        </authorList>
    </citation>
    <scope>NUCLEOTIDE SEQUENCE</scope>
    <source>
        <strain evidence="4 6">CCMP2712</strain>
    </source>
</reference>
<dbReference type="InterPro" id="IPR013766">
    <property type="entry name" value="Thioredoxin_domain"/>
</dbReference>
<dbReference type="CDD" id="cd02961">
    <property type="entry name" value="PDI_a_family"/>
    <property type="match status" value="1"/>
</dbReference>
<proteinExistence type="inferred from homology"/>
<dbReference type="EMBL" id="JH992982">
    <property type="protein sequence ID" value="EKX49409.1"/>
    <property type="molecule type" value="Genomic_DNA"/>
</dbReference>
<protein>
    <recommendedName>
        <fullName evidence="3">Thioredoxin domain-containing protein</fullName>
    </recommendedName>
</protein>
<gene>
    <name evidence="4" type="ORF">GUITHDRAFT_104940</name>
</gene>
<evidence type="ECO:0000313" key="5">
    <source>
        <dbReference type="EnsemblProtists" id="EKX49409"/>
    </source>
</evidence>
<dbReference type="GeneID" id="17305988"/>
<reference evidence="6" key="2">
    <citation type="submission" date="2012-11" db="EMBL/GenBank/DDBJ databases">
        <authorList>
            <person name="Kuo A."/>
            <person name="Curtis B.A."/>
            <person name="Tanifuji G."/>
            <person name="Burki F."/>
            <person name="Gruber A."/>
            <person name="Irimia M."/>
            <person name="Maruyama S."/>
            <person name="Arias M.C."/>
            <person name="Ball S.G."/>
            <person name="Gile G.H."/>
            <person name="Hirakawa Y."/>
            <person name="Hopkins J.F."/>
            <person name="Rensing S.A."/>
            <person name="Schmutz J."/>
            <person name="Symeonidi A."/>
            <person name="Elias M."/>
            <person name="Eveleigh R.J."/>
            <person name="Herman E.K."/>
            <person name="Klute M.J."/>
            <person name="Nakayama T."/>
            <person name="Obornik M."/>
            <person name="Reyes-Prieto A."/>
            <person name="Armbrust E.V."/>
            <person name="Aves S.J."/>
            <person name="Beiko R.G."/>
            <person name="Coutinho P."/>
            <person name="Dacks J.B."/>
            <person name="Durnford D.G."/>
            <person name="Fast N.M."/>
            <person name="Green B.R."/>
            <person name="Grisdale C."/>
            <person name="Hempe F."/>
            <person name="Henrissat B."/>
            <person name="Hoppner M.P."/>
            <person name="Ishida K.-I."/>
            <person name="Kim E."/>
            <person name="Koreny L."/>
            <person name="Kroth P.G."/>
            <person name="Liu Y."/>
            <person name="Malik S.-B."/>
            <person name="Maier U.G."/>
            <person name="McRose D."/>
            <person name="Mock T."/>
            <person name="Neilson J.A."/>
            <person name="Onodera N.T."/>
            <person name="Poole A.M."/>
            <person name="Pritham E.J."/>
            <person name="Richards T.A."/>
            <person name="Rocap G."/>
            <person name="Roy S.W."/>
            <person name="Sarai C."/>
            <person name="Schaack S."/>
            <person name="Shirato S."/>
            <person name="Slamovits C.H."/>
            <person name="Spencer D.F."/>
            <person name="Suzuki S."/>
            <person name="Worden A.Z."/>
            <person name="Zauner S."/>
            <person name="Barry K."/>
            <person name="Bell C."/>
            <person name="Bharti A.K."/>
            <person name="Crow J.A."/>
            <person name="Grimwood J."/>
            <person name="Kramer R."/>
            <person name="Lindquist E."/>
            <person name="Lucas S."/>
            <person name="Salamov A."/>
            <person name="McFadden G.I."/>
            <person name="Lane C.E."/>
            <person name="Keeling P.J."/>
            <person name="Gray M.W."/>
            <person name="Grigoriev I.V."/>
            <person name="Archibald J.M."/>
        </authorList>
    </citation>
    <scope>NUCLEOTIDE SEQUENCE</scope>
    <source>
        <strain evidence="6">CCMP2712</strain>
    </source>
</reference>
<dbReference type="GO" id="GO:0005783">
    <property type="term" value="C:endoplasmic reticulum"/>
    <property type="evidence" value="ECO:0007669"/>
    <property type="project" value="TreeGrafter"/>
</dbReference>
<dbReference type="InterPro" id="IPR017937">
    <property type="entry name" value="Thioredoxin_CS"/>
</dbReference>
<reference evidence="5" key="3">
    <citation type="submission" date="2015-06" db="UniProtKB">
        <authorList>
            <consortium name="EnsemblProtists"/>
        </authorList>
    </citation>
    <scope>IDENTIFICATION</scope>
</reference>
<dbReference type="PANTHER" id="PTHR45672">
    <property type="entry name" value="PROTEIN DISULFIDE-ISOMERASE C17H9.14C-RELATED"/>
    <property type="match status" value="1"/>
</dbReference>
<dbReference type="InterPro" id="IPR051063">
    <property type="entry name" value="PDI"/>
</dbReference>
<feature type="domain" description="Thioredoxin" evidence="3">
    <location>
        <begin position="150"/>
        <end position="275"/>
    </location>
</feature>
<dbReference type="AlphaFoldDB" id="L1JMD8"/>
<dbReference type="PANTHER" id="PTHR45672:SF3">
    <property type="entry name" value="THIOREDOXIN DOMAIN-CONTAINING PROTEIN 5"/>
    <property type="match status" value="1"/>
</dbReference>
<evidence type="ECO:0000256" key="1">
    <source>
        <dbReference type="ARBA" id="ARBA00006347"/>
    </source>
</evidence>
<dbReference type="InterPro" id="IPR036249">
    <property type="entry name" value="Thioredoxin-like_sf"/>
</dbReference>
<dbReference type="KEGG" id="gtt:GUITHDRAFT_104940"/>
<dbReference type="GO" id="GO:0003756">
    <property type="term" value="F:protein disulfide isomerase activity"/>
    <property type="evidence" value="ECO:0007669"/>
    <property type="project" value="TreeGrafter"/>
</dbReference>
<dbReference type="RefSeq" id="XP_005836389.1">
    <property type="nucleotide sequence ID" value="XM_005836332.1"/>
</dbReference>
<dbReference type="PaxDb" id="55529-EKX49409"/>
<evidence type="ECO:0000259" key="3">
    <source>
        <dbReference type="PROSITE" id="PS51352"/>
    </source>
</evidence>
<evidence type="ECO:0000313" key="4">
    <source>
        <dbReference type="EMBL" id="EKX49409.1"/>
    </source>
</evidence>
<dbReference type="OMA" id="VWIDSNA"/>
<name>L1JMD8_GUITC</name>
<dbReference type="PROSITE" id="PS00194">
    <property type="entry name" value="THIOREDOXIN_1"/>
    <property type="match status" value="1"/>
</dbReference>
<dbReference type="SUPFAM" id="SSF52833">
    <property type="entry name" value="Thioredoxin-like"/>
    <property type="match status" value="2"/>
</dbReference>
<dbReference type="OrthoDB" id="71336at2759"/>
<keyword evidence="2" id="KW-0732">Signal</keyword>
<dbReference type="GO" id="GO:0006457">
    <property type="term" value="P:protein folding"/>
    <property type="evidence" value="ECO:0007669"/>
    <property type="project" value="TreeGrafter"/>
</dbReference>